<proteinExistence type="predicted"/>
<dbReference type="Proteomes" id="UP000759537">
    <property type="component" value="Unassembled WGS sequence"/>
</dbReference>
<dbReference type="OrthoDB" id="2887913at2759"/>
<dbReference type="EMBL" id="WHVB01000014">
    <property type="protein sequence ID" value="KAF8476732.1"/>
    <property type="molecule type" value="Genomic_DNA"/>
</dbReference>
<evidence type="ECO:0000313" key="1">
    <source>
        <dbReference type="EMBL" id="KAF8476732.1"/>
    </source>
</evidence>
<reference evidence="1" key="2">
    <citation type="journal article" date="2020" name="Nat. Commun.">
        <title>Large-scale genome sequencing of mycorrhizal fungi provides insights into the early evolution of symbiotic traits.</title>
        <authorList>
            <person name="Miyauchi S."/>
            <person name="Kiss E."/>
            <person name="Kuo A."/>
            <person name="Drula E."/>
            <person name="Kohler A."/>
            <person name="Sanchez-Garcia M."/>
            <person name="Morin E."/>
            <person name="Andreopoulos B."/>
            <person name="Barry K.W."/>
            <person name="Bonito G."/>
            <person name="Buee M."/>
            <person name="Carver A."/>
            <person name="Chen C."/>
            <person name="Cichocki N."/>
            <person name="Clum A."/>
            <person name="Culley D."/>
            <person name="Crous P.W."/>
            <person name="Fauchery L."/>
            <person name="Girlanda M."/>
            <person name="Hayes R.D."/>
            <person name="Keri Z."/>
            <person name="LaButti K."/>
            <person name="Lipzen A."/>
            <person name="Lombard V."/>
            <person name="Magnuson J."/>
            <person name="Maillard F."/>
            <person name="Murat C."/>
            <person name="Nolan M."/>
            <person name="Ohm R.A."/>
            <person name="Pangilinan J."/>
            <person name="Pereira M.F."/>
            <person name="Perotto S."/>
            <person name="Peter M."/>
            <person name="Pfister S."/>
            <person name="Riley R."/>
            <person name="Sitrit Y."/>
            <person name="Stielow J.B."/>
            <person name="Szollosi G."/>
            <person name="Zifcakova L."/>
            <person name="Stursova M."/>
            <person name="Spatafora J.W."/>
            <person name="Tedersoo L."/>
            <person name="Vaario L.M."/>
            <person name="Yamada A."/>
            <person name="Yan M."/>
            <person name="Wang P."/>
            <person name="Xu J."/>
            <person name="Bruns T."/>
            <person name="Baldrian P."/>
            <person name="Vilgalys R."/>
            <person name="Dunand C."/>
            <person name="Henrissat B."/>
            <person name="Grigoriev I.V."/>
            <person name="Hibbett D."/>
            <person name="Nagy L.G."/>
            <person name="Martin F.M."/>
        </authorList>
    </citation>
    <scope>NUCLEOTIDE SEQUENCE</scope>
    <source>
        <strain evidence="1">Prilba</strain>
    </source>
</reference>
<sequence>MSAAAHCTSPSADLWITYHQASRMHKQVTAQLIDVSDAAQLFDLEDVLDHIFQQGFVDPKWRSVAWWEECTSVRLKASHAIQELLARGVGNTPASALRLVIADIPAVIWVHYEYVRCARPHTATQRVRLNLPQMKCCERLAHLTNYIFAQGYLPCRARSMVSWKGACGKHIEESVRVEDVLSWGEGVCEEKPLRLVI</sequence>
<evidence type="ECO:0000313" key="2">
    <source>
        <dbReference type="Proteomes" id="UP000759537"/>
    </source>
</evidence>
<accession>A0A9P5MSI3</accession>
<comment type="caution">
    <text evidence="1">The sequence shown here is derived from an EMBL/GenBank/DDBJ whole genome shotgun (WGS) entry which is preliminary data.</text>
</comment>
<dbReference type="AlphaFoldDB" id="A0A9P5MSI3"/>
<name>A0A9P5MSI3_9AGAM</name>
<reference evidence="1" key="1">
    <citation type="submission" date="2019-10" db="EMBL/GenBank/DDBJ databases">
        <authorList>
            <consortium name="DOE Joint Genome Institute"/>
            <person name="Kuo A."/>
            <person name="Miyauchi S."/>
            <person name="Kiss E."/>
            <person name="Drula E."/>
            <person name="Kohler A."/>
            <person name="Sanchez-Garcia M."/>
            <person name="Andreopoulos B."/>
            <person name="Barry K.W."/>
            <person name="Bonito G."/>
            <person name="Buee M."/>
            <person name="Carver A."/>
            <person name="Chen C."/>
            <person name="Cichocki N."/>
            <person name="Clum A."/>
            <person name="Culley D."/>
            <person name="Crous P.W."/>
            <person name="Fauchery L."/>
            <person name="Girlanda M."/>
            <person name="Hayes R."/>
            <person name="Keri Z."/>
            <person name="LaButti K."/>
            <person name="Lipzen A."/>
            <person name="Lombard V."/>
            <person name="Magnuson J."/>
            <person name="Maillard F."/>
            <person name="Morin E."/>
            <person name="Murat C."/>
            <person name="Nolan M."/>
            <person name="Ohm R."/>
            <person name="Pangilinan J."/>
            <person name="Pereira M."/>
            <person name="Perotto S."/>
            <person name="Peter M."/>
            <person name="Riley R."/>
            <person name="Sitrit Y."/>
            <person name="Stielow B."/>
            <person name="Szollosi G."/>
            <person name="Zifcakova L."/>
            <person name="Stursova M."/>
            <person name="Spatafora J.W."/>
            <person name="Tedersoo L."/>
            <person name="Vaario L.-M."/>
            <person name="Yamada A."/>
            <person name="Yan M."/>
            <person name="Wang P."/>
            <person name="Xu J."/>
            <person name="Bruns T."/>
            <person name="Baldrian P."/>
            <person name="Vilgalys R."/>
            <person name="Henrissat B."/>
            <person name="Grigoriev I.V."/>
            <person name="Hibbett D."/>
            <person name="Nagy L.G."/>
            <person name="Martin F.M."/>
        </authorList>
    </citation>
    <scope>NUCLEOTIDE SEQUENCE</scope>
    <source>
        <strain evidence="1">Prilba</strain>
    </source>
</reference>
<gene>
    <name evidence="1" type="ORF">DFH94DRAFT_804098</name>
</gene>
<keyword evidence="2" id="KW-1185">Reference proteome</keyword>
<protein>
    <submittedName>
        <fullName evidence="1">Uncharacterized protein</fullName>
    </submittedName>
</protein>
<feature type="non-terminal residue" evidence="1">
    <location>
        <position position="197"/>
    </location>
</feature>
<organism evidence="1 2">
    <name type="scientific">Russula ochroleuca</name>
    <dbReference type="NCBI Taxonomy" id="152965"/>
    <lineage>
        <taxon>Eukaryota</taxon>
        <taxon>Fungi</taxon>
        <taxon>Dikarya</taxon>
        <taxon>Basidiomycota</taxon>
        <taxon>Agaricomycotina</taxon>
        <taxon>Agaricomycetes</taxon>
        <taxon>Russulales</taxon>
        <taxon>Russulaceae</taxon>
        <taxon>Russula</taxon>
    </lineage>
</organism>